<reference evidence="1" key="1">
    <citation type="submission" date="2023-05" db="EMBL/GenBank/DDBJ databases">
        <title>Nepenthes gracilis genome sequencing.</title>
        <authorList>
            <person name="Fukushima K."/>
        </authorList>
    </citation>
    <scope>NUCLEOTIDE SEQUENCE</scope>
    <source>
        <strain evidence="1">SING2019-196</strain>
    </source>
</reference>
<dbReference type="Proteomes" id="UP001279734">
    <property type="component" value="Unassembled WGS sequence"/>
</dbReference>
<accession>A0AAD3SUA1</accession>
<organism evidence="1 2">
    <name type="scientific">Nepenthes gracilis</name>
    <name type="common">Slender pitcher plant</name>
    <dbReference type="NCBI Taxonomy" id="150966"/>
    <lineage>
        <taxon>Eukaryota</taxon>
        <taxon>Viridiplantae</taxon>
        <taxon>Streptophyta</taxon>
        <taxon>Embryophyta</taxon>
        <taxon>Tracheophyta</taxon>
        <taxon>Spermatophyta</taxon>
        <taxon>Magnoliopsida</taxon>
        <taxon>eudicotyledons</taxon>
        <taxon>Gunneridae</taxon>
        <taxon>Pentapetalae</taxon>
        <taxon>Caryophyllales</taxon>
        <taxon>Nepenthaceae</taxon>
        <taxon>Nepenthes</taxon>
    </lineage>
</organism>
<evidence type="ECO:0000313" key="1">
    <source>
        <dbReference type="EMBL" id="GMH17065.1"/>
    </source>
</evidence>
<dbReference type="AlphaFoldDB" id="A0AAD3SUA1"/>
<keyword evidence="2" id="KW-1185">Reference proteome</keyword>
<comment type="caution">
    <text evidence="1">The sequence shown here is derived from an EMBL/GenBank/DDBJ whole genome shotgun (WGS) entry which is preliminary data.</text>
</comment>
<dbReference type="EMBL" id="BSYO01000017">
    <property type="protein sequence ID" value="GMH17065.1"/>
    <property type="molecule type" value="Genomic_DNA"/>
</dbReference>
<gene>
    <name evidence="1" type="ORF">Nepgr_018906</name>
</gene>
<protein>
    <submittedName>
        <fullName evidence="1">Uncharacterized protein</fullName>
    </submittedName>
</protein>
<name>A0AAD3SUA1_NEPGR</name>
<evidence type="ECO:0000313" key="2">
    <source>
        <dbReference type="Proteomes" id="UP001279734"/>
    </source>
</evidence>
<proteinExistence type="predicted"/>
<sequence length="178" mass="19253">MQSVGLSCSNPFFALMDAKVLSLPMGISLLDSCVSPLVVDNGHTSPSCLRGVGLPVKPDSVFGHPSSASIPVEFRKFSYGRGHEIGFPPDCKEENKNEANPKSVGLSDGHDVEGNARPSVNVFEGSSHDMRNVHRSSLVEEGSHINVELDPPKMCTGLKFWGVWLFAFVVIQRGAKIF</sequence>